<reference evidence="2 3" key="1">
    <citation type="submission" date="2015-08" db="EMBL/GenBank/DDBJ databases">
        <authorList>
            <person name="Babu N.S."/>
            <person name="Beckwith C.J."/>
            <person name="Beseler K.G."/>
            <person name="Brison A."/>
            <person name="Carone J.V."/>
            <person name="Caskin T.P."/>
            <person name="Diamond M."/>
            <person name="Durham M.E."/>
            <person name="Foxe J.M."/>
            <person name="Go M."/>
            <person name="Henderson B.A."/>
            <person name="Jones I.B."/>
            <person name="McGettigan J.A."/>
            <person name="Micheletti S.J."/>
            <person name="Nasrallah M.E."/>
            <person name="Ortiz D."/>
            <person name="Piller C.R."/>
            <person name="Privatt S.R."/>
            <person name="Schneider S.L."/>
            <person name="Sharp S."/>
            <person name="Smith T.C."/>
            <person name="Stanton J.D."/>
            <person name="Ullery H.E."/>
            <person name="Wilson R.J."/>
            <person name="Serrano M.G."/>
            <person name="Buck G."/>
            <person name="Lee V."/>
            <person name="Wang Y."/>
            <person name="Carvalho R."/>
            <person name="Voegtly L."/>
            <person name="Shi R."/>
            <person name="Duckworth R."/>
            <person name="Johnson A."/>
            <person name="Loviza R."/>
            <person name="Walstead R."/>
            <person name="Shah Z."/>
            <person name="Kiflezghi M."/>
            <person name="Wade K."/>
            <person name="Ball S.L."/>
            <person name="Bradley K.W."/>
            <person name="Asai D.J."/>
            <person name="Bowman C.A."/>
            <person name="Russell D.A."/>
            <person name="Pope W.H."/>
            <person name="Jacobs-Sera D."/>
            <person name="Hendrix R.W."/>
            <person name="Hatfull G.F."/>
        </authorList>
    </citation>
    <scope>NUCLEOTIDE SEQUENCE [LARGE SCALE GENOMIC DNA]</scope>
    <source>
        <strain evidence="2 3">DSM 27648</strain>
    </source>
</reference>
<evidence type="ECO:0000313" key="3">
    <source>
        <dbReference type="Proteomes" id="UP000064967"/>
    </source>
</evidence>
<name>A0A0K1PIS6_9BACT</name>
<keyword evidence="3" id="KW-1185">Reference proteome</keyword>
<dbReference type="KEGG" id="llu:AKJ09_00021"/>
<dbReference type="Proteomes" id="UP000064967">
    <property type="component" value="Chromosome"/>
</dbReference>
<dbReference type="STRING" id="1391654.AKJ09_00021"/>
<dbReference type="EMBL" id="CP012333">
    <property type="protein sequence ID" value="AKU93425.1"/>
    <property type="molecule type" value="Genomic_DNA"/>
</dbReference>
<evidence type="ECO:0000313" key="1">
    <source>
        <dbReference type="EMBL" id="AKU93357.1"/>
    </source>
</evidence>
<dbReference type="KEGG" id="llu:AKJ09_00089"/>
<proteinExistence type="predicted"/>
<accession>A0A0K1PIS6</accession>
<evidence type="ECO:0000313" key="2">
    <source>
        <dbReference type="EMBL" id="AKU93425.1"/>
    </source>
</evidence>
<organism evidence="2 3">
    <name type="scientific">Labilithrix luteola</name>
    <dbReference type="NCBI Taxonomy" id="1391654"/>
    <lineage>
        <taxon>Bacteria</taxon>
        <taxon>Pseudomonadati</taxon>
        <taxon>Myxococcota</taxon>
        <taxon>Polyangia</taxon>
        <taxon>Polyangiales</taxon>
        <taxon>Labilitrichaceae</taxon>
        <taxon>Labilithrix</taxon>
    </lineage>
</organism>
<sequence>MAFDQIPAEVKKLTDCIRSANADIEIARTMLTMVRKGCKHENAKRGYNDRDGSWMNPCPHCGASE</sequence>
<dbReference type="AlphaFoldDB" id="A0A0K1PIS6"/>
<dbReference type="EMBL" id="CP012333">
    <property type="protein sequence ID" value="AKU93357.1"/>
    <property type="molecule type" value="Genomic_DNA"/>
</dbReference>
<protein>
    <submittedName>
        <fullName evidence="2">Uncharacterized protein</fullName>
    </submittedName>
</protein>
<gene>
    <name evidence="1" type="ORF">AKJ09_00021</name>
    <name evidence="2" type="ORF">AKJ09_00089</name>
</gene>